<dbReference type="CDD" id="cd16098">
    <property type="entry name" value="FliS"/>
    <property type="match status" value="1"/>
</dbReference>
<name>A0AB35RT59_9ENTR</name>
<proteinExistence type="inferred from homology"/>
<evidence type="ECO:0000256" key="6">
    <source>
        <dbReference type="ARBA" id="ARBA00069985"/>
    </source>
</evidence>
<keyword evidence="8" id="KW-0282">Flagellum</keyword>
<dbReference type="InterPro" id="IPR003713">
    <property type="entry name" value="FliS"/>
</dbReference>
<keyword evidence="4 7" id="KW-1005">Bacterial flagellum biogenesis</keyword>
<protein>
    <recommendedName>
        <fullName evidence="6 7">Flagellar secretion chaperone FliS</fullName>
    </recommendedName>
</protein>
<organism evidence="8 9">
    <name type="scientific">Phytobacter ursingii</name>
    <dbReference type="NCBI Taxonomy" id="1972431"/>
    <lineage>
        <taxon>Bacteria</taxon>
        <taxon>Pseudomonadati</taxon>
        <taxon>Pseudomonadota</taxon>
        <taxon>Gammaproteobacteria</taxon>
        <taxon>Enterobacterales</taxon>
        <taxon>Enterobacteriaceae</taxon>
        <taxon>Phytobacter</taxon>
    </lineage>
</organism>
<evidence type="ECO:0000256" key="4">
    <source>
        <dbReference type="ARBA" id="ARBA00022795"/>
    </source>
</evidence>
<comment type="similarity">
    <text evidence="2 7">Belongs to the FliS family.</text>
</comment>
<dbReference type="AlphaFoldDB" id="A0AB35RT59"/>
<dbReference type="NCBIfam" id="TIGR00208">
    <property type="entry name" value="fliS"/>
    <property type="match status" value="1"/>
</dbReference>
<evidence type="ECO:0000256" key="1">
    <source>
        <dbReference type="ARBA" id="ARBA00004514"/>
    </source>
</evidence>
<dbReference type="InterPro" id="IPR036584">
    <property type="entry name" value="FliS_sf"/>
</dbReference>
<evidence type="ECO:0000313" key="8">
    <source>
        <dbReference type="EMBL" id="MDV2865140.1"/>
    </source>
</evidence>
<dbReference type="GO" id="GO:0071973">
    <property type="term" value="P:bacterial-type flagellum-dependent cell motility"/>
    <property type="evidence" value="ECO:0007669"/>
    <property type="project" value="TreeGrafter"/>
</dbReference>
<reference evidence="8 9" key="1">
    <citation type="submission" date="2023-10" db="EMBL/GenBank/DDBJ databases">
        <title>Phytobacter spp. The emergence of a new genus of hospital-origin enterobacteria encoding carbapenemases in Argentina.</title>
        <authorList>
            <person name="Vay C."/>
            <person name="Almuzara M."/>
            <person name="Traglia G.M."/>
            <person name="Campos J."/>
        </authorList>
    </citation>
    <scope>NUCLEOTIDE SEQUENCE [LARGE SCALE GENOMIC DNA]</scope>
    <source>
        <strain evidence="8 9">CVMA36</strain>
    </source>
</reference>
<keyword evidence="3 7" id="KW-0963">Cytoplasm</keyword>
<dbReference type="RefSeq" id="WP_085007045.1">
    <property type="nucleotide sequence ID" value="NZ_JAWJAC010000016.1"/>
</dbReference>
<dbReference type="Pfam" id="PF02561">
    <property type="entry name" value="FliS"/>
    <property type="match status" value="1"/>
</dbReference>
<sequence>MYSQSGANSYQKVGLESAVMSASPHQLIVMLFDGAHSALVRARLFLEQGDLVSKGQALSHAISIIDNGLKAGLDMDVEGELPRNMASLYDYMVRRLLQSNLHNDVEGIIEVEGLLNNIADAWKQINTSASTHQDMR</sequence>
<evidence type="ECO:0000256" key="2">
    <source>
        <dbReference type="ARBA" id="ARBA00008787"/>
    </source>
</evidence>
<dbReference type="PANTHER" id="PTHR34773">
    <property type="entry name" value="FLAGELLAR SECRETION CHAPERONE FLIS"/>
    <property type="match status" value="1"/>
</dbReference>
<keyword evidence="8" id="KW-0969">Cilium</keyword>
<comment type="caution">
    <text evidence="8">The sequence shown here is derived from an EMBL/GenBank/DDBJ whole genome shotgun (WGS) entry which is preliminary data.</text>
</comment>
<evidence type="ECO:0000256" key="5">
    <source>
        <dbReference type="ARBA" id="ARBA00023186"/>
    </source>
</evidence>
<dbReference type="Proteomes" id="UP001286589">
    <property type="component" value="Unassembled WGS sequence"/>
</dbReference>
<dbReference type="PIRSF" id="PIRSF039090">
    <property type="entry name" value="Flis"/>
    <property type="match status" value="1"/>
</dbReference>
<keyword evidence="5" id="KW-0143">Chaperone</keyword>
<dbReference type="Gene3D" id="1.20.120.340">
    <property type="entry name" value="Flagellar protein FliS"/>
    <property type="match status" value="1"/>
</dbReference>
<accession>A0AB35RT59</accession>
<dbReference type="EMBL" id="JAWJAC010000016">
    <property type="protein sequence ID" value="MDV2865140.1"/>
    <property type="molecule type" value="Genomic_DNA"/>
</dbReference>
<evidence type="ECO:0000256" key="3">
    <source>
        <dbReference type="ARBA" id="ARBA00022490"/>
    </source>
</evidence>
<dbReference type="SUPFAM" id="SSF101116">
    <property type="entry name" value="Flagellar export chaperone FliS"/>
    <property type="match status" value="1"/>
</dbReference>
<keyword evidence="8" id="KW-0966">Cell projection</keyword>
<dbReference type="GO" id="GO:0005829">
    <property type="term" value="C:cytosol"/>
    <property type="evidence" value="ECO:0007669"/>
    <property type="project" value="UniProtKB-SubCell"/>
</dbReference>
<comment type="subcellular location">
    <subcellularLocation>
        <location evidence="1 7">Cytoplasm</location>
        <location evidence="1 7">Cytosol</location>
    </subcellularLocation>
</comment>
<keyword evidence="9" id="KW-1185">Reference proteome</keyword>
<dbReference type="GO" id="GO:0044780">
    <property type="term" value="P:bacterial-type flagellum assembly"/>
    <property type="evidence" value="ECO:0007669"/>
    <property type="project" value="InterPro"/>
</dbReference>
<dbReference type="PANTHER" id="PTHR34773:SF1">
    <property type="entry name" value="FLAGELLAR SECRETION CHAPERONE FLIS"/>
    <property type="match status" value="1"/>
</dbReference>
<evidence type="ECO:0000313" key="9">
    <source>
        <dbReference type="Proteomes" id="UP001286589"/>
    </source>
</evidence>
<gene>
    <name evidence="8" type="primary">fliS</name>
    <name evidence="8" type="ORF">R0H02_22100</name>
</gene>
<evidence type="ECO:0000256" key="7">
    <source>
        <dbReference type="PIRNR" id="PIRNR039090"/>
    </source>
</evidence>
<dbReference type="FunFam" id="1.20.120.340:FF:000001">
    <property type="entry name" value="Flagellar secretion chaperone FliS"/>
    <property type="match status" value="1"/>
</dbReference>